<dbReference type="InterPro" id="IPR036047">
    <property type="entry name" value="F-box-like_dom_sf"/>
</dbReference>
<reference evidence="2 3" key="1">
    <citation type="submission" date="2022-10" db="EMBL/GenBank/DDBJ databases">
        <title>WGS assembly of Paspalum vaginatum 540-79.</title>
        <authorList>
            <person name="Sun G."/>
            <person name="Wase N."/>
            <person name="Shu S."/>
            <person name="Jenkins J."/>
            <person name="Zhou B."/>
            <person name="Torres-Rodriguez J."/>
            <person name="Chen C."/>
            <person name="Sandor L."/>
            <person name="Plott C."/>
            <person name="Yoshinga Y."/>
            <person name="Daum C."/>
            <person name="Qi P."/>
            <person name="Barry K."/>
            <person name="Lipzen A."/>
            <person name="Berry L."/>
            <person name="Pedersen C."/>
            <person name="Gottilla T."/>
            <person name="Foltz A."/>
            <person name="Yu H."/>
            <person name="O'Malley R."/>
            <person name="Zhang C."/>
            <person name="Devos K."/>
            <person name="Sigmon B."/>
            <person name="Yu B."/>
            <person name="Obata T."/>
            <person name="Schmutz J."/>
            <person name="Schnable J."/>
        </authorList>
    </citation>
    <scope>NUCLEOTIDE SEQUENCE [LARGE SCALE GENOMIC DNA]</scope>
    <source>
        <strain evidence="3">cv. 540-79</strain>
    </source>
</reference>
<gene>
    <name evidence="2" type="ORF">BS78_K241700</name>
</gene>
<dbReference type="PANTHER" id="PTHR33110:SF125">
    <property type="entry name" value="OS05G0570350 PROTEIN"/>
    <property type="match status" value="1"/>
</dbReference>
<evidence type="ECO:0000259" key="1">
    <source>
        <dbReference type="Pfam" id="PF03478"/>
    </source>
</evidence>
<protein>
    <recommendedName>
        <fullName evidence="1">KIB1-4 beta-propeller domain-containing protein</fullName>
    </recommendedName>
</protein>
<evidence type="ECO:0000313" key="2">
    <source>
        <dbReference type="EMBL" id="KAJ1253536.1"/>
    </source>
</evidence>
<evidence type="ECO:0000313" key="3">
    <source>
        <dbReference type="Proteomes" id="UP001164776"/>
    </source>
</evidence>
<dbReference type="Gene3D" id="1.20.1280.50">
    <property type="match status" value="1"/>
</dbReference>
<comment type="caution">
    <text evidence="2">The sequence shown here is derived from an EMBL/GenBank/DDBJ whole genome shotgun (WGS) entry which is preliminary data.</text>
</comment>
<dbReference type="AlphaFoldDB" id="A0A9W7X6Y1"/>
<keyword evidence="3" id="KW-1185">Reference proteome</keyword>
<dbReference type="PANTHER" id="PTHR33110">
    <property type="entry name" value="F-BOX/KELCH-REPEAT PROTEIN-RELATED"/>
    <property type="match status" value="1"/>
</dbReference>
<dbReference type="InterPro" id="IPR005174">
    <property type="entry name" value="KIB1-4_b-propeller"/>
</dbReference>
<dbReference type="EMBL" id="MU631049">
    <property type="protein sequence ID" value="KAJ1253536.1"/>
    <property type="molecule type" value="Genomic_DNA"/>
</dbReference>
<proteinExistence type="predicted"/>
<dbReference type="SUPFAM" id="SSF81383">
    <property type="entry name" value="F-box domain"/>
    <property type="match status" value="1"/>
</dbReference>
<organism evidence="2 3">
    <name type="scientific">Paspalum vaginatum</name>
    <name type="common">seashore paspalum</name>
    <dbReference type="NCBI Taxonomy" id="158149"/>
    <lineage>
        <taxon>Eukaryota</taxon>
        <taxon>Viridiplantae</taxon>
        <taxon>Streptophyta</taxon>
        <taxon>Embryophyta</taxon>
        <taxon>Tracheophyta</taxon>
        <taxon>Spermatophyta</taxon>
        <taxon>Magnoliopsida</taxon>
        <taxon>Liliopsida</taxon>
        <taxon>Poales</taxon>
        <taxon>Poaceae</taxon>
        <taxon>PACMAD clade</taxon>
        <taxon>Panicoideae</taxon>
        <taxon>Andropogonodae</taxon>
        <taxon>Paspaleae</taxon>
        <taxon>Paspalinae</taxon>
        <taxon>Paspalum</taxon>
    </lineage>
</organism>
<sequence length="506" mass="55375">MAAPECPKKPKSLEDVPSDMRYAILLRVPCKRDRLNIALVCKGWKEIVRGVEAVNRPPRALPCLLLPSLFPDPTTASRRVLCPSCLHAYPTVLPPGARCCGAYEGGWVMVDFGEMGRHALVNVVTGVELSLPSSLATQRLPGDPVPEKSKVIAAALSSSPEDPHCKAVIISASWRDPAPGAVAAAPPPRPRFIAAQWNIGSGQAEVIPHALPEAEDVVYHGGAFNLLTPGDHLLIFKQVQDPLGFTTLGSERRMFFPGGRFYPDSSVRARYLVSCSEELLLVLRMIPGLAQPSTSGFKVYRAIPRKIPEEDLDVYPWAWAEVDSLGGRTLFVANGCSSAYRCADHPGLKEGVVFLDDGGFHDKRRRFLGNAATRPYPCVDNGFWCEGRVRRCFPRSAQSHDSLGGRTLFVANGCSSAYRCADHPGLKEGVVFLDDGGIHDKRRRFLGNAATRPYPCVDNGFWCEGRVRRCFPRSAQSHDSPPIWLVPSGENAFTVAMPEPELEPEQ</sequence>
<name>A0A9W7X6Y1_9POAL</name>
<dbReference type="Pfam" id="PF03478">
    <property type="entry name" value="Beta-prop_KIB1-4"/>
    <property type="match status" value="1"/>
</dbReference>
<feature type="domain" description="KIB1-4 beta-propeller" evidence="1">
    <location>
        <begin position="90"/>
        <end position="359"/>
    </location>
</feature>
<dbReference type="Proteomes" id="UP001164776">
    <property type="component" value="Unassembled WGS sequence"/>
</dbReference>
<accession>A0A9W7X6Y1</accession>